<sequence length="198" mass="22114">MPDSDHDMNRRSPSPPPPPPVPALADLVRFVANMVAGKDAKSVREVNQILLDDGLSEEMFQEMDAFADLSPAGQRLALFKVGLENRNMLSSIAVMMKSKVIVPKKDYAPPAGAWKKLDRELEKEIMSPSRTEFSLQSFLDAKDWLVQTRDVVFDEDAQNDNAMDALIVMITTKFTSGNFKTNFPAKVRLHSSIPFFAL</sequence>
<dbReference type="AlphaFoldDB" id="A0A1Y2HIX6"/>
<reference evidence="2 3" key="1">
    <citation type="submission" date="2016-07" db="EMBL/GenBank/DDBJ databases">
        <title>Pervasive Adenine N6-methylation of Active Genes in Fungi.</title>
        <authorList>
            <consortium name="DOE Joint Genome Institute"/>
            <person name="Mondo S.J."/>
            <person name="Dannebaum R.O."/>
            <person name="Kuo R.C."/>
            <person name="Labutti K."/>
            <person name="Haridas S."/>
            <person name="Kuo A."/>
            <person name="Salamov A."/>
            <person name="Ahrendt S.R."/>
            <person name="Lipzen A."/>
            <person name="Sullivan W."/>
            <person name="Andreopoulos W.B."/>
            <person name="Clum A."/>
            <person name="Lindquist E."/>
            <person name="Daum C."/>
            <person name="Ramamoorthy G.K."/>
            <person name="Gryganskyi A."/>
            <person name="Culley D."/>
            <person name="Magnuson J.K."/>
            <person name="James T.Y."/>
            <person name="O'Malley M.A."/>
            <person name="Stajich J.E."/>
            <person name="Spatafora J.W."/>
            <person name="Visel A."/>
            <person name="Grigoriev I.V."/>
        </authorList>
    </citation>
    <scope>NUCLEOTIDE SEQUENCE [LARGE SCALE GENOMIC DNA]</scope>
    <source>
        <strain evidence="2 3">PL171</strain>
    </source>
</reference>
<gene>
    <name evidence="2" type="ORF">BCR44DRAFT_42222</name>
</gene>
<organism evidence="2 3">
    <name type="scientific">Catenaria anguillulae PL171</name>
    <dbReference type="NCBI Taxonomy" id="765915"/>
    <lineage>
        <taxon>Eukaryota</taxon>
        <taxon>Fungi</taxon>
        <taxon>Fungi incertae sedis</taxon>
        <taxon>Blastocladiomycota</taxon>
        <taxon>Blastocladiomycetes</taxon>
        <taxon>Blastocladiales</taxon>
        <taxon>Catenariaceae</taxon>
        <taxon>Catenaria</taxon>
    </lineage>
</organism>
<comment type="caution">
    <text evidence="2">The sequence shown here is derived from an EMBL/GenBank/DDBJ whole genome shotgun (WGS) entry which is preliminary data.</text>
</comment>
<accession>A0A1Y2HIX6</accession>
<evidence type="ECO:0000256" key="1">
    <source>
        <dbReference type="SAM" id="MobiDB-lite"/>
    </source>
</evidence>
<protein>
    <submittedName>
        <fullName evidence="2">Uncharacterized protein</fullName>
    </submittedName>
</protein>
<keyword evidence="3" id="KW-1185">Reference proteome</keyword>
<dbReference type="Proteomes" id="UP000193411">
    <property type="component" value="Unassembled WGS sequence"/>
</dbReference>
<feature type="compositionally biased region" description="Basic and acidic residues" evidence="1">
    <location>
        <begin position="1"/>
        <end position="10"/>
    </location>
</feature>
<feature type="region of interest" description="Disordered" evidence="1">
    <location>
        <begin position="1"/>
        <end position="21"/>
    </location>
</feature>
<dbReference type="EMBL" id="MCFL01000039">
    <property type="protein sequence ID" value="ORZ33012.1"/>
    <property type="molecule type" value="Genomic_DNA"/>
</dbReference>
<evidence type="ECO:0000313" key="3">
    <source>
        <dbReference type="Proteomes" id="UP000193411"/>
    </source>
</evidence>
<proteinExistence type="predicted"/>
<evidence type="ECO:0000313" key="2">
    <source>
        <dbReference type="EMBL" id="ORZ33012.1"/>
    </source>
</evidence>
<name>A0A1Y2HIX6_9FUNG</name>